<evidence type="ECO:0000259" key="11">
    <source>
        <dbReference type="PROSITE" id="PS50222"/>
    </source>
</evidence>
<dbReference type="InterPro" id="IPR017441">
    <property type="entry name" value="Protein_kinase_ATP_BS"/>
</dbReference>
<evidence type="ECO:0000256" key="1">
    <source>
        <dbReference type="ARBA" id="ARBA00001946"/>
    </source>
</evidence>
<dbReference type="InterPro" id="IPR000719">
    <property type="entry name" value="Prot_kinase_dom"/>
</dbReference>
<feature type="domain" description="EF-hand" evidence="11">
    <location>
        <begin position="497"/>
        <end position="532"/>
    </location>
</feature>
<dbReference type="InterPro" id="IPR008271">
    <property type="entry name" value="Ser/Thr_kinase_AS"/>
</dbReference>
<dbReference type="PROSITE" id="PS00018">
    <property type="entry name" value="EF_HAND_1"/>
    <property type="match status" value="3"/>
</dbReference>
<dbReference type="Gene3D" id="1.10.510.10">
    <property type="entry name" value="Transferase(Phosphotransferase) domain 1"/>
    <property type="match status" value="1"/>
</dbReference>
<dbReference type="PANTHER" id="PTHR24349">
    <property type="entry name" value="SERINE/THREONINE-PROTEIN KINASE"/>
    <property type="match status" value="1"/>
</dbReference>
<name>A0ABP0MN46_9DINO</name>
<keyword evidence="2" id="KW-0723">Serine/threonine-protein kinase</keyword>
<dbReference type="InterPro" id="IPR018247">
    <property type="entry name" value="EF_Hand_1_Ca_BS"/>
</dbReference>
<dbReference type="Proteomes" id="UP001642484">
    <property type="component" value="Unassembled WGS sequence"/>
</dbReference>
<keyword evidence="4 9" id="KW-0547">Nucleotide-binding</keyword>
<dbReference type="Gene3D" id="1.10.238.10">
    <property type="entry name" value="EF-hand"/>
    <property type="match status" value="1"/>
</dbReference>
<dbReference type="InterPro" id="IPR002048">
    <property type="entry name" value="EF_hand_dom"/>
</dbReference>
<comment type="caution">
    <text evidence="12">The sequence shown here is derived from an EMBL/GenBank/DDBJ whole genome shotgun (WGS) entry which is preliminary data.</text>
</comment>
<comment type="similarity">
    <text evidence="8">Belongs to the protein kinase superfamily. Ser/Thr protein kinase family. CDPK subfamily.</text>
</comment>
<dbReference type="InterPro" id="IPR011992">
    <property type="entry name" value="EF-hand-dom_pair"/>
</dbReference>
<evidence type="ECO:0000256" key="7">
    <source>
        <dbReference type="ARBA" id="ARBA00022840"/>
    </source>
</evidence>
<keyword evidence="5" id="KW-0418">Kinase</keyword>
<dbReference type="PROSITE" id="PS00107">
    <property type="entry name" value="PROTEIN_KINASE_ATP"/>
    <property type="match status" value="1"/>
</dbReference>
<evidence type="ECO:0000259" key="10">
    <source>
        <dbReference type="PROSITE" id="PS50011"/>
    </source>
</evidence>
<dbReference type="InterPro" id="IPR050205">
    <property type="entry name" value="CDPK_Ser/Thr_kinases"/>
</dbReference>
<dbReference type="Pfam" id="PF13499">
    <property type="entry name" value="EF-hand_7"/>
    <property type="match status" value="1"/>
</dbReference>
<evidence type="ECO:0000256" key="5">
    <source>
        <dbReference type="ARBA" id="ARBA00022777"/>
    </source>
</evidence>
<accession>A0ABP0MN46</accession>
<keyword evidence="6" id="KW-0106">Calcium</keyword>
<dbReference type="SMART" id="SM00054">
    <property type="entry name" value="EFh"/>
    <property type="match status" value="2"/>
</dbReference>
<dbReference type="PROSITE" id="PS50011">
    <property type="entry name" value="PROTEIN_KINASE_DOM"/>
    <property type="match status" value="1"/>
</dbReference>
<dbReference type="SUPFAM" id="SSF56112">
    <property type="entry name" value="Protein kinase-like (PK-like)"/>
    <property type="match status" value="1"/>
</dbReference>
<dbReference type="InterPro" id="IPR011009">
    <property type="entry name" value="Kinase-like_dom_sf"/>
</dbReference>
<feature type="binding site" evidence="9">
    <location>
        <position position="86"/>
    </location>
    <ligand>
        <name>ATP</name>
        <dbReference type="ChEBI" id="CHEBI:30616"/>
    </ligand>
</feature>
<organism evidence="12 13">
    <name type="scientific">Durusdinium trenchii</name>
    <dbReference type="NCBI Taxonomy" id="1381693"/>
    <lineage>
        <taxon>Eukaryota</taxon>
        <taxon>Sar</taxon>
        <taxon>Alveolata</taxon>
        <taxon>Dinophyceae</taxon>
        <taxon>Suessiales</taxon>
        <taxon>Symbiodiniaceae</taxon>
        <taxon>Durusdinium</taxon>
    </lineage>
</organism>
<dbReference type="Gene3D" id="3.30.200.20">
    <property type="entry name" value="Phosphorylase Kinase, domain 1"/>
    <property type="match status" value="1"/>
</dbReference>
<keyword evidence="13" id="KW-1185">Reference proteome</keyword>
<evidence type="ECO:0000256" key="8">
    <source>
        <dbReference type="ARBA" id="ARBA00024334"/>
    </source>
</evidence>
<evidence type="ECO:0000256" key="9">
    <source>
        <dbReference type="PROSITE-ProRule" id="PRU10141"/>
    </source>
</evidence>
<reference evidence="12 13" key="1">
    <citation type="submission" date="2024-02" db="EMBL/GenBank/DDBJ databases">
        <authorList>
            <person name="Chen Y."/>
            <person name="Shah S."/>
            <person name="Dougan E. K."/>
            <person name="Thang M."/>
            <person name="Chan C."/>
        </authorList>
    </citation>
    <scope>NUCLEOTIDE SEQUENCE [LARGE SCALE GENOMIC DNA]</scope>
</reference>
<dbReference type="PROSITE" id="PS50222">
    <property type="entry name" value="EF_HAND_2"/>
    <property type="match status" value="2"/>
</dbReference>
<feature type="domain" description="EF-hand" evidence="11">
    <location>
        <begin position="395"/>
        <end position="430"/>
    </location>
</feature>
<dbReference type="SUPFAM" id="SSF47473">
    <property type="entry name" value="EF-hand"/>
    <property type="match status" value="1"/>
</dbReference>
<evidence type="ECO:0000313" key="12">
    <source>
        <dbReference type="EMBL" id="CAK9052613.1"/>
    </source>
</evidence>
<dbReference type="Pfam" id="PF00069">
    <property type="entry name" value="Pkinase"/>
    <property type="match status" value="1"/>
</dbReference>
<dbReference type="CDD" id="cd00051">
    <property type="entry name" value="EFh"/>
    <property type="match status" value="2"/>
</dbReference>
<keyword evidence="3" id="KW-0808">Transferase</keyword>
<dbReference type="PROSITE" id="PS00108">
    <property type="entry name" value="PROTEIN_KINASE_ST"/>
    <property type="match status" value="1"/>
</dbReference>
<dbReference type="EMBL" id="CAXAMN010018557">
    <property type="protein sequence ID" value="CAK9052613.1"/>
    <property type="molecule type" value="Genomic_DNA"/>
</dbReference>
<keyword evidence="7 9" id="KW-0067">ATP-binding</keyword>
<evidence type="ECO:0008006" key="14">
    <source>
        <dbReference type="Google" id="ProtNLM"/>
    </source>
</evidence>
<proteinExistence type="inferred from homology"/>
<evidence type="ECO:0000256" key="2">
    <source>
        <dbReference type="ARBA" id="ARBA00022527"/>
    </source>
</evidence>
<evidence type="ECO:0000256" key="4">
    <source>
        <dbReference type="ARBA" id="ARBA00022741"/>
    </source>
</evidence>
<protein>
    <recommendedName>
        <fullName evidence="14">Calmodulin</fullName>
    </recommendedName>
</protein>
<sequence>MGSCVATLRGARKVPLESQRLKSQKEDKADLLEEIDEVPSFAIYIIDNKGDIEDFYDVEDTKIGEGSFGRVCRCTNKSTGAERAVKMLRKVRRKSQLIMFQNELSTLKMLDHPHIVKLYEHFEDKRYMYMVMEYCRGGELFDRLLEVGHFTENQGAVIMQQIFRGVYYLHTMKVVHRDLKIENFMFAGEGPIEANMIKIIDFGFARSFKEGQFLKTKVGAPYFVSPQILAGKYTEATDMWTVGTIMYILLCGYPPFFGDSDAEILSRVRSGNFSFNDADWRHISDMAKDLIRGLLRMSEIERVSAKQALFDQWIIQTAPVLRAPLKQKYFENMRKYVGFNKFKQATLQIIVSQLEPEIAKPLIDTFMWIDSSGEGHIDAAEIEAGMKRAGWTEIEIPEDLEEMVNSLDADGSGEIGLGEFVASILDLQVYAREETCWAVFRIYDQDGDGLCLGGSHMSKADLQHWTHSQVEMKEDQPRIGNTDVYNILNNGQPEEAISAHECRELIKEADEDGDKRISFAEFLNMMKGVSGNKKEKKKGSGQEFDIQIDMMDDLANINTEHEAENAFNSTEDENPLSQAAERLSQDAALSLQELPHLEAVEEAMAKVEHTTPAEDVLPAEDAVPKADIPPAEEVAPADDIAPVEDVEGVADMAPEDVAQVDDVAPMQGNTVEEEVAPTSESEHLLR</sequence>
<gene>
    <name evidence="12" type="ORF">CCMP2556_LOCUS26525</name>
</gene>
<dbReference type="CDD" id="cd05117">
    <property type="entry name" value="STKc_CAMK"/>
    <property type="match status" value="1"/>
</dbReference>
<comment type="cofactor">
    <cofactor evidence="1">
        <name>Mg(2+)</name>
        <dbReference type="ChEBI" id="CHEBI:18420"/>
    </cofactor>
</comment>
<evidence type="ECO:0000313" key="13">
    <source>
        <dbReference type="Proteomes" id="UP001642484"/>
    </source>
</evidence>
<evidence type="ECO:0000256" key="6">
    <source>
        <dbReference type="ARBA" id="ARBA00022837"/>
    </source>
</evidence>
<feature type="domain" description="Protein kinase" evidence="10">
    <location>
        <begin position="57"/>
        <end position="314"/>
    </location>
</feature>
<dbReference type="SMART" id="SM00220">
    <property type="entry name" value="S_TKc"/>
    <property type="match status" value="1"/>
</dbReference>
<evidence type="ECO:0000256" key="3">
    <source>
        <dbReference type="ARBA" id="ARBA00022679"/>
    </source>
</evidence>